<keyword evidence="7" id="KW-0408">Iron</keyword>
<protein>
    <submittedName>
        <fullName evidence="10">NAD-dependent dihydropyrimidine dehydrogenase PreA subunit</fullName>
    </submittedName>
</protein>
<evidence type="ECO:0000256" key="8">
    <source>
        <dbReference type="ARBA" id="ARBA00023014"/>
    </source>
</evidence>
<evidence type="ECO:0000256" key="1">
    <source>
        <dbReference type="ARBA" id="ARBA00001917"/>
    </source>
</evidence>
<keyword evidence="11" id="KW-1185">Reference proteome</keyword>
<proteinExistence type="inferred from homology"/>
<evidence type="ECO:0000256" key="6">
    <source>
        <dbReference type="ARBA" id="ARBA00023002"/>
    </source>
</evidence>
<dbReference type="Pfam" id="PF00037">
    <property type="entry name" value="Fer4"/>
    <property type="match status" value="1"/>
</dbReference>
<gene>
    <name evidence="10" type="ORF">DFR58_11140</name>
</gene>
<dbReference type="AlphaFoldDB" id="A0A369B6X6"/>
<dbReference type="SUPFAM" id="SSF55469">
    <property type="entry name" value="FMN-dependent nitroreductase-like"/>
    <property type="match status" value="1"/>
</dbReference>
<dbReference type="PANTHER" id="PTHR43673">
    <property type="entry name" value="NAD(P)H NITROREDUCTASE YDGI-RELATED"/>
    <property type="match status" value="1"/>
</dbReference>
<dbReference type="Proteomes" id="UP000253034">
    <property type="component" value="Unassembled WGS sequence"/>
</dbReference>
<evidence type="ECO:0000313" key="10">
    <source>
        <dbReference type="EMBL" id="RCX16296.1"/>
    </source>
</evidence>
<keyword evidence="5" id="KW-0479">Metal-binding</keyword>
<dbReference type="PROSITE" id="PS00198">
    <property type="entry name" value="4FE4S_FER_1"/>
    <property type="match status" value="1"/>
</dbReference>
<evidence type="ECO:0000256" key="7">
    <source>
        <dbReference type="ARBA" id="ARBA00023004"/>
    </source>
</evidence>
<keyword evidence="3" id="KW-0285">Flavoprotein</keyword>
<dbReference type="GO" id="GO:0051536">
    <property type="term" value="F:iron-sulfur cluster binding"/>
    <property type="evidence" value="ECO:0007669"/>
    <property type="project" value="UniProtKB-KW"/>
</dbReference>
<evidence type="ECO:0000256" key="5">
    <source>
        <dbReference type="ARBA" id="ARBA00022723"/>
    </source>
</evidence>
<dbReference type="InterPro" id="IPR000415">
    <property type="entry name" value="Nitroreductase-like"/>
</dbReference>
<evidence type="ECO:0000313" key="11">
    <source>
        <dbReference type="Proteomes" id="UP000253034"/>
    </source>
</evidence>
<dbReference type="OrthoDB" id="368873at2"/>
<dbReference type="PANTHER" id="PTHR43673:SF2">
    <property type="entry name" value="NITROREDUCTASE"/>
    <property type="match status" value="1"/>
</dbReference>
<dbReference type="PROSITE" id="PS51379">
    <property type="entry name" value="4FE4S_FER_2"/>
    <property type="match status" value="2"/>
</dbReference>
<accession>A0A369B6X6</accession>
<dbReference type="GO" id="GO:0046872">
    <property type="term" value="F:metal ion binding"/>
    <property type="evidence" value="ECO:0007669"/>
    <property type="project" value="UniProtKB-KW"/>
</dbReference>
<comment type="similarity">
    <text evidence="2">Belongs to the nitroreductase family.</text>
</comment>
<dbReference type="RefSeq" id="WP_114297850.1">
    <property type="nucleotide sequence ID" value="NZ_QPJT01000011.1"/>
</dbReference>
<keyword evidence="8" id="KW-0411">Iron-sulfur</keyword>
<dbReference type="InterPro" id="IPR017900">
    <property type="entry name" value="4Fe4S_Fe_S_CS"/>
</dbReference>
<reference evidence="10 11" key="1">
    <citation type="submission" date="2018-07" db="EMBL/GenBank/DDBJ databases">
        <title>Genomic Encyclopedia of Type Strains, Phase IV (KMG-IV): sequencing the most valuable type-strain genomes for metagenomic binning, comparative biology and taxonomic classification.</title>
        <authorList>
            <person name="Goeker M."/>
        </authorList>
    </citation>
    <scope>NUCLEOTIDE SEQUENCE [LARGE SCALE GENOMIC DNA]</scope>
    <source>
        <strain evidence="10 11">DSM 27016</strain>
    </source>
</reference>
<dbReference type="GO" id="GO:0016491">
    <property type="term" value="F:oxidoreductase activity"/>
    <property type="evidence" value="ECO:0007669"/>
    <property type="project" value="UniProtKB-KW"/>
</dbReference>
<dbReference type="SUPFAM" id="SSF54862">
    <property type="entry name" value="4Fe-4S ferredoxins"/>
    <property type="match status" value="1"/>
</dbReference>
<sequence length="303" mass="33828">MSVKTARASGVANVEIDYSKCTACGLCADICGGGLVGAIFKENGKMVVDQQRHFGCIGCGQCMAICPENCISVEGRTISKNDTIDFVKERKPSYEEFFSLLSSRRAVRNYLERDVEQEKIDKIIEGVKQAPVGLPPSDVEILVLKGHSKVREFVTDIINAIDHRKWIFGPVIRSFIGLFSKETADLFETYLYPTALFYIRDLKAGKDGLLFNAPLVLYFHASKYADPADAFIAATYAMLTAEALGLATSFAGTSSNFLRHNGKLKRKYNIGKNNRHGIALLIGYPKYEYKRRLHKSLSNVFYY</sequence>
<name>A0A369B6X6_9FIRM</name>
<dbReference type="EMBL" id="QPJT01000011">
    <property type="protein sequence ID" value="RCX16296.1"/>
    <property type="molecule type" value="Genomic_DNA"/>
</dbReference>
<dbReference type="Pfam" id="PF00881">
    <property type="entry name" value="Nitroreductase"/>
    <property type="match status" value="1"/>
</dbReference>
<dbReference type="InterPro" id="IPR017896">
    <property type="entry name" value="4Fe4S_Fe-S-bd"/>
</dbReference>
<keyword evidence="4" id="KW-0288">FMN</keyword>
<feature type="domain" description="4Fe-4S ferredoxin-type" evidence="9">
    <location>
        <begin position="12"/>
        <end position="42"/>
    </location>
</feature>
<comment type="caution">
    <text evidence="10">The sequence shown here is derived from an EMBL/GenBank/DDBJ whole genome shotgun (WGS) entry which is preliminary data.</text>
</comment>
<dbReference type="Gene3D" id="3.40.109.10">
    <property type="entry name" value="NADH Oxidase"/>
    <property type="match status" value="1"/>
</dbReference>
<dbReference type="InterPro" id="IPR029479">
    <property type="entry name" value="Nitroreductase"/>
</dbReference>
<organism evidence="10 11">
    <name type="scientific">Anaerobacterium chartisolvens</name>
    <dbReference type="NCBI Taxonomy" id="1297424"/>
    <lineage>
        <taxon>Bacteria</taxon>
        <taxon>Bacillati</taxon>
        <taxon>Bacillota</taxon>
        <taxon>Clostridia</taxon>
        <taxon>Eubacteriales</taxon>
        <taxon>Oscillospiraceae</taxon>
        <taxon>Anaerobacterium</taxon>
    </lineage>
</organism>
<comment type="cofactor">
    <cofactor evidence="1">
        <name>FMN</name>
        <dbReference type="ChEBI" id="CHEBI:58210"/>
    </cofactor>
</comment>
<evidence type="ECO:0000256" key="2">
    <source>
        <dbReference type="ARBA" id="ARBA00007118"/>
    </source>
</evidence>
<keyword evidence="6" id="KW-0560">Oxidoreductase</keyword>
<evidence type="ECO:0000256" key="3">
    <source>
        <dbReference type="ARBA" id="ARBA00022630"/>
    </source>
</evidence>
<dbReference type="Gene3D" id="3.30.70.20">
    <property type="match status" value="1"/>
</dbReference>
<evidence type="ECO:0000259" key="9">
    <source>
        <dbReference type="PROSITE" id="PS51379"/>
    </source>
</evidence>
<evidence type="ECO:0000256" key="4">
    <source>
        <dbReference type="ARBA" id="ARBA00022643"/>
    </source>
</evidence>
<feature type="domain" description="4Fe-4S ferredoxin-type" evidence="9">
    <location>
        <begin position="44"/>
        <end position="76"/>
    </location>
</feature>